<evidence type="ECO:0000313" key="2">
    <source>
        <dbReference type="EMBL" id="KIJ91614.1"/>
    </source>
</evidence>
<organism evidence="2 3">
    <name type="scientific">Laccaria amethystina LaAM-08-1</name>
    <dbReference type="NCBI Taxonomy" id="1095629"/>
    <lineage>
        <taxon>Eukaryota</taxon>
        <taxon>Fungi</taxon>
        <taxon>Dikarya</taxon>
        <taxon>Basidiomycota</taxon>
        <taxon>Agaricomycotina</taxon>
        <taxon>Agaricomycetes</taxon>
        <taxon>Agaricomycetidae</taxon>
        <taxon>Agaricales</taxon>
        <taxon>Agaricineae</taxon>
        <taxon>Hydnangiaceae</taxon>
        <taxon>Laccaria</taxon>
    </lineage>
</organism>
<name>A0A0C9WHQ7_9AGAR</name>
<accession>A0A0C9WHQ7</accession>
<reference evidence="2 3" key="1">
    <citation type="submission" date="2014-04" db="EMBL/GenBank/DDBJ databases">
        <authorList>
            <consortium name="DOE Joint Genome Institute"/>
            <person name="Kuo A."/>
            <person name="Kohler A."/>
            <person name="Nagy L.G."/>
            <person name="Floudas D."/>
            <person name="Copeland A."/>
            <person name="Barry K.W."/>
            <person name="Cichocki N."/>
            <person name="Veneault-Fourrey C."/>
            <person name="LaButti K."/>
            <person name="Lindquist E.A."/>
            <person name="Lipzen A."/>
            <person name="Lundell T."/>
            <person name="Morin E."/>
            <person name="Murat C."/>
            <person name="Sun H."/>
            <person name="Tunlid A."/>
            <person name="Henrissat B."/>
            <person name="Grigoriev I.V."/>
            <person name="Hibbett D.S."/>
            <person name="Martin F."/>
            <person name="Nordberg H.P."/>
            <person name="Cantor M.N."/>
            <person name="Hua S.X."/>
        </authorList>
    </citation>
    <scope>NUCLEOTIDE SEQUENCE [LARGE SCALE GENOMIC DNA]</scope>
    <source>
        <strain evidence="2 3">LaAM-08-1</strain>
    </source>
</reference>
<reference evidence="3" key="2">
    <citation type="submission" date="2015-01" db="EMBL/GenBank/DDBJ databases">
        <title>Evolutionary Origins and Diversification of the Mycorrhizal Mutualists.</title>
        <authorList>
            <consortium name="DOE Joint Genome Institute"/>
            <consortium name="Mycorrhizal Genomics Consortium"/>
            <person name="Kohler A."/>
            <person name="Kuo A."/>
            <person name="Nagy L.G."/>
            <person name="Floudas D."/>
            <person name="Copeland A."/>
            <person name="Barry K.W."/>
            <person name="Cichocki N."/>
            <person name="Veneault-Fourrey C."/>
            <person name="LaButti K."/>
            <person name="Lindquist E.A."/>
            <person name="Lipzen A."/>
            <person name="Lundell T."/>
            <person name="Morin E."/>
            <person name="Murat C."/>
            <person name="Riley R."/>
            <person name="Ohm R."/>
            <person name="Sun H."/>
            <person name="Tunlid A."/>
            <person name="Henrissat B."/>
            <person name="Grigoriev I.V."/>
            <person name="Hibbett D.S."/>
            <person name="Martin F."/>
        </authorList>
    </citation>
    <scope>NUCLEOTIDE SEQUENCE [LARGE SCALE GENOMIC DNA]</scope>
    <source>
        <strain evidence="3">LaAM-08-1</strain>
    </source>
</reference>
<feature type="non-terminal residue" evidence="2">
    <location>
        <position position="75"/>
    </location>
</feature>
<dbReference type="HOGENOM" id="CLU_2677766_0_0_1"/>
<feature type="region of interest" description="Disordered" evidence="1">
    <location>
        <begin position="37"/>
        <end position="75"/>
    </location>
</feature>
<evidence type="ECO:0000313" key="3">
    <source>
        <dbReference type="Proteomes" id="UP000054477"/>
    </source>
</evidence>
<keyword evidence="3" id="KW-1185">Reference proteome</keyword>
<evidence type="ECO:0000256" key="1">
    <source>
        <dbReference type="SAM" id="MobiDB-lite"/>
    </source>
</evidence>
<dbReference type="EMBL" id="KN838986">
    <property type="protein sequence ID" value="KIJ91614.1"/>
    <property type="molecule type" value="Genomic_DNA"/>
</dbReference>
<dbReference type="AlphaFoldDB" id="A0A0C9WHQ7"/>
<protein>
    <submittedName>
        <fullName evidence="2">Uncharacterized protein</fullName>
    </submittedName>
</protein>
<dbReference type="Proteomes" id="UP000054477">
    <property type="component" value="Unassembled WGS sequence"/>
</dbReference>
<gene>
    <name evidence="2" type="ORF">K443DRAFT_685880</name>
</gene>
<feature type="compositionally biased region" description="Polar residues" evidence="1">
    <location>
        <begin position="59"/>
        <end position="75"/>
    </location>
</feature>
<feature type="non-terminal residue" evidence="2">
    <location>
        <position position="1"/>
    </location>
</feature>
<proteinExistence type="predicted"/>
<sequence>KCCPSAPFFEAQDVTHNRDVVVGRKSQLHRIKRRGVFPETRGLRPHVRPQDRRRVPDAGTTTPRNPLSTRCSPRP</sequence>